<evidence type="ECO:0000313" key="7">
    <source>
        <dbReference type="Proteomes" id="UP000003240"/>
    </source>
</evidence>
<name>F7NJ14_9FIRM</name>
<dbReference type="Pfam" id="PF02361">
    <property type="entry name" value="CbiQ"/>
    <property type="match status" value="1"/>
</dbReference>
<accession>F7NJ14</accession>
<feature type="transmembrane region" description="Helical" evidence="5">
    <location>
        <begin position="7"/>
        <end position="23"/>
    </location>
</feature>
<feature type="transmembrane region" description="Helical" evidence="5">
    <location>
        <begin position="53"/>
        <end position="70"/>
    </location>
</feature>
<dbReference type="eggNOG" id="COG0619">
    <property type="taxonomic scope" value="Bacteria"/>
</dbReference>
<organism evidence="6 7">
    <name type="scientific">Acetonema longum DSM 6540</name>
    <dbReference type="NCBI Taxonomy" id="1009370"/>
    <lineage>
        <taxon>Bacteria</taxon>
        <taxon>Bacillati</taxon>
        <taxon>Bacillota</taxon>
        <taxon>Negativicutes</taxon>
        <taxon>Acetonemataceae</taxon>
        <taxon>Acetonema</taxon>
    </lineage>
</organism>
<feature type="transmembrane region" description="Helical" evidence="5">
    <location>
        <begin position="205"/>
        <end position="225"/>
    </location>
</feature>
<evidence type="ECO:0000313" key="6">
    <source>
        <dbReference type="EMBL" id="EGO64011.1"/>
    </source>
</evidence>
<keyword evidence="2 5" id="KW-0812">Transmembrane</keyword>
<dbReference type="GO" id="GO:0005886">
    <property type="term" value="C:plasma membrane"/>
    <property type="evidence" value="ECO:0007669"/>
    <property type="project" value="UniProtKB-ARBA"/>
</dbReference>
<keyword evidence="3 5" id="KW-1133">Transmembrane helix</keyword>
<protein>
    <submittedName>
        <fullName evidence="6">Cobalt transporter</fullName>
    </submittedName>
</protein>
<dbReference type="RefSeq" id="WP_004573345.1">
    <property type="nucleotide sequence ID" value="NZ_AFGF01000081.1"/>
</dbReference>
<dbReference type="CDD" id="cd16914">
    <property type="entry name" value="EcfT"/>
    <property type="match status" value="1"/>
</dbReference>
<dbReference type="OrthoDB" id="6400at2"/>
<dbReference type="Proteomes" id="UP000003240">
    <property type="component" value="Unassembled WGS sequence"/>
</dbReference>
<evidence type="ECO:0000256" key="2">
    <source>
        <dbReference type="ARBA" id="ARBA00022692"/>
    </source>
</evidence>
<dbReference type="InterPro" id="IPR003339">
    <property type="entry name" value="ABC/ECF_trnsptr_transmembrane"/>
</dbReference>
<comment type="caution">
    <text evidence="6">The sequence shown here is derived from an EMBL/GenBank/DDBJ whole genome shotgun (WGS) entry which is preliminary data.</text>
</comment>
<keyword evidence="7" id="KW-1185">Reference proteome</keyword>
<dbReference type="STRING" id="1009370.ALO_10334"/>
<feature type="transmembrane region" description="Helical" evidence="5">
    <location>
        <begin position="76"/>
        <end position="96"/>
    </location>
</feature>
<dbReference type="PANTHER" id="PTHR33514">
    <property type="entry name" value="PROTEIN ABCI12, CHLOROPLASTIC"/>
    <property type="match status" value="1"/>
</dbReference>
<keyword evidence="4 5" id="KW-0472">Membrane</keyword>
<evidence type="ECO:0000256" key="1">
    <source>
        <dbReference type="ARBA" id="ARBA00004141"/>
    </source>
</evidence>
<comment type="subcellular location">
    <subcellularLocation>
        <location evidence="1">Membrane</location>
        <topology evidence="1">Multi-pass membrane protein</topology>
    </subcellularLocation>
</comment>
<dbReference type="EMBL" id="AFGF01000081">
    <property type="protein sequence ID" value="EGO64011.1"/>
    <property type="molecule type" value="Genomic_DNA"/>
</dbReference>
<proteinExistence type="predicted"/>
<evidence type="ECO:0000256" key="4">
    <source>
        <dbReference type="ARBA" id="ARBA00023136"/>
    </source>
</evidence>
<evidence type="ECO:0000256" key="3">
    <source>
        <dbReference type="ARBA" id="ARBA00022989"/>
    </source>
</evidence>
<evidence type="ECO:0000256" key="5">
    <source>
        <dbReference type="SAM" id="Phobius"/>
    </source>
</evidence>
<sequence>MRRIAPLTKLAATFLITVWAFLLKSPLALGGLTLVMALLVLLGAGFAKGVKTLVGLSLVGVFLIGLQYLLGTDMTAAVAAAFRMFIMCFAFIILLATTRIQDLTTALVSQCRIPYEFAFMFTAALRFVPDLLAESRAVQEAQACRGYSSRGSLVHKFMSYITVVQPLVLRSISRSETMAMSLELRGFAAGKRSFIANVALSFKDYTLLAGFMAVTFGLLMMRLGIMPF</sequence>
<dbReference type="PANTHER" id="PTHR33514:SF13">
    <property type="entry name" value="PROTEIN ABCI12, CHLOROPLASTIC"/>
    <property type="match status" value="1"/>
</dbReference>
<feature type="transmembrane region" description="Helical" evidence="5">
    <location>
        <begin position="29"/>
        <end position="46"/>
    </location>
</feature>
<gene>
    <name evidence="6" type="ORF">ALO_10334</name>
</gene>
<dbReference type="AlphaFoldDB" id="F7NJ14"/>
<reference evidence="6 7" key="1">
    <citation type="journal article" date="2011" name="EMBO J.">
        <title>Structural diversity of bacterial flagellar motors.</title>
        <authorList>
            <person name="Chen S."/>
            <person name="Beeby M."/>
            <person name="Murphy G.E."/>
            <person name="Leadbetter J.R."/>
            <person name="Hendrixson D.R."/>
            <person name="Briegel A."/>
            <person name="Li Z."/>
            <person name="Shi J."/>
            <person name="Tocheva E.I."/>
            <person name="Muller A."/>
            <person name="Dobro M.J."/>
            <person name="Jensen G.J."/>
        </authorList>
    </citation>
    <scope>NUCLEOTIDE SEQUENCE [LARGE SCALE GENOMIC DNA]</scope>
    <source>
        <strain evidence="6 7">DSM 6540</strain>
    </source>
</reference>